<evidence type="ECO:0000256" key="8">
    <source>
        <dbReference type="SAM" id="MobiDB-lite"/>
    </source>
</evidence>
<reference evidence="13" key="3">
    <citation type="submission" date="2016-11" db="EMBL/GenBank/DDBJ databases">
        <authorList>
            <person name="Varghese N."/>
            <person name="Submissions S."/>
        </authorList>
    </citation>
    <scope>NUCLEOTIDE SEQUENCE [LARGE SCALE GENOMIC DNA]</scope>
    <source>
        <strain evidence="13">DX253</strain>
    </source>
</reference>
<keyword evidence="7" id="KW-0676">Redox-active center</keyword>
<sequence length="238" mass="25886">MVLSRRQLLATTGVTVLGGCLGGNQDGASGGDSTDETTSATNGNSNPVASAPIPKNPDEHEYAIAGTGTADTTVRYFSNWKCPYCAQFSTGFLGEIVSEYVEPGEIDIELRTLGYFGDEPFLGPDAPRASEAGLAVWNVDPQSFWGYYEYVFSHQPSEKKQWATTDKLLSFMEKAGVKRRDEIKTQIESNEYESLLHQSDTAAQRAGVNSTPMLVINGEAVVALKKDEVRKRLDSATK</sequence>
<comment type="similarity">
    <text evidence="1">Belongs to the thioredoxin family. DsbA subfamily.</text>
</comment>
<dbReference type="Proteomes" id="UP000184203">
    <property type="component" value="Unassembled WGS sequence"/>
</dbReference>
<dbReference type="PANTHER" id="PTHR13887">
    <property type="entry name" value="GLUTATHIONE S-TRANSFERASE KAPPA"/>
    <property type="match status" value="1"/>
</dbReference>
<dbReference type="InterPro" id="IPR036249">
    <property type="entry name" value="Thioredoxin-like_sf"/>
</dbReference>
<evidence type="ECO:0000256" key="2">
    <source>
        <dbReference type="ARBA" id="ARBA00007787"/>
    </source>
</evidence>
<accession>E7QU42</accession>
<dbReference type="Proteomes" id="UP000003751">
    <property type="component" value="Unassembled WGS sequence"/>
</dbReference>
<reference evidence="10 12" key="1">
    <citation type="journal article" date="2014" name="ISME J.">
        <title>Trehalose/2-sulfotrehalose biosynthesis and glycine-betaine uptake are widely spread mechanisms for osmoadaptation in the Halobacteriales.</title>
        <authorList>
            <person name="Youssef N.H."/>
            <person name="Savage-Ashlock K.N."/>
            <person name="McCully A.L."/>
            <person name="Luedtke B."/>
            <person name="Shaw E.I."/>
            <person name="Hoff W.D."/>
            <person name="Elshahed M.S."/>
        </authorList>
    </citation>
    <scope>NUCLEOTIDE SEQUENCE [LARGE SCALE GENOMIC DNA]</scope>
    <source>
        <strain evidence="10 12">DX253</strain>
    </source>
</reference>
<evidence type="ECO:0000313" key="13">
    <source>
        <dbReference type="Proteomes" id="UP000184203"/>
    </source>
</evidence>
<dbReference type="InterPro" id="IPR012336">
    <property type="entry name" value="Thioredoxin-like_fold"/>
</dbReference>
<dbReference type="STRING" id="797209.GCA_000376445_02470"/>
<evidence type="ECO:0000256" key="3">
    <source>
        <dbReference type="ARBA" id="ARBA00022729"/>
    </source>
</evidence>
<gene>
    <name evidence="11" type="ORF">SAMN05444342_2531</name>
    <name evidence="10" type="ORF">ZOD2009_11610</name>
</gene>
<dbReference type="Pfam" id="PF13462">
    <property type="entry name" value="Thioredoxin_4"/>
    <property type="match status" value="1"/>
</dbReference>
<dbReference type="EMBL" id="AEMG01000009">
    <property type="protein sequence ID" value="EFW92121.1"/>
    <property type="molecule type" value="Genomic_DNA"/>
</dbReference>
<evidence type="ECO:0000313" key="12">
    <source>
        <dbReference type="Proteomes" id="UP000003751"/>
    </source>
</evidence>
<name>E7QU42_HALPU</name>
<keyword evidence="11" id="KW-0413">Isomerase</keyword>
<keyword evidence="4" id="KW-0249">Electron transport</keyword>
<proteinExistence type="inferred from homology"/>
<dbReference type="OrthoDB" id="15256at2157"/>
<keyword evidence="3" id="KW-0732">Signal</keyword>
<feature type="region of interest" description="Disordered" evidence="8">
    <location>
        <begin position="27"/>
        <end position="59"/>
    </location>
</feature>
<reference evidence="11" key="2">
    <citation type="submission" date="2016-11" db="EMBL/GenBank/DDBJ databases">
        <authorList>
            <person name="Jaros S."/>
            <person name="Januszkiewicz K."/>
            <person name="Wedrychowicz H."/>
        </authorList>
    </citation>
    <scope>NUCLEOTIDE SEQUENCE [LARGE SCALE GENOMIC DNA]</scope>
    <source>
        <strain evidence="11">DX253</strain>
    </source>
</reference>
<organism evidence="10 12">
    <name type="scientific">Haladaptatus paucihalophilus DX253</name>
    <dbReference type="NCBI Taxonomy" id="797209"/>
    <lineage>
        <taxon>Archaea</taxon>
        <taxon>Methanobacteriati</taxon>
        <taxon>Methanobacteriota</taxon>
        <taxon>Stenosarchaea group</taxon>
        <taxon>Halobacteria</taxon>
        <taxon>Halobacteriales</taxon>
        <taxon>Haladaptataceae</taxon>
        <taxon>Haladaptatus</taxon>
    </lineage>
</organism>
<dbReference type="GO" id="GO:0016853">
    <property type="term" value="F:isomerase activity"/>
    <property type="evidence" value="ECO:0007669"/>
    <property type="project" value="UniProtKB-KW"/>
</dbReference>
<evidence type="ECO:0000256" key="4">
    <source>
        <dbReference type="ARBA" id="ARBA00022982"/>
    </source>
</evidence>
<dbReference type="SUPFAM" id="SSF52833">
    <property type="entry name" value="Thioredoxin-like"/>
    <property type="match status" value="1"/>
</dbReference>
<keyword evidence="4" id="KW-0813">Transport</keyword>
<dbReference type="AlphaFoldDB" id="E7QU42"/>
<feature type="domain" description="Thioredoxin-like fold" evidence="9">
    <location>
        <begin position="64"/>
        <end position="234"/>
    </location>
</feature>
<dbReference type="PANTHER" id="PTHR13887:SF14">
    <property type="entry name" value="DISULFIDE BOND FORMATION PROTEIN D"/>
    <property type="match status" value="1"/>
</dbReference>
<dbReference type="GO" id="GO:0016491">
    <property type="term" value="F:oxidoreductase activity"/>
    <property type="evidence" value="ECO:0007669"/>
    <property type="project" value="UniProtKB-KW"/>
</dbReference>
<keyword evidence="6" id="KW-1015">Disulfide bond</keyword>
<evidence type="ECO:0000256" key="5">
    <source>
        <dbReference type="ARBA" id="ARBA00023002"/>
    </source>
</evidence>
<evidence type="ECO:0000256" key="1">
    <source>
        <dbReference type="ARBA" id="ARBA00005791"/>
    </source>
</evidence>
<comment type="similarity">
    <text evidence="2">Belongs to the glutaredoxin family.</text>
</comment>
<evidence type="ECO:0000313" key="11">
    <source>
        <dbReference type="EMBL" id="SHK89241.1"/>
    </source>
</evidence>
<evidence type="ECO:0000256" key="6">
    <source>
        <dbReference type="ARBA" id="ARBA00023157"/>
    </source>
</evidence>
<evidence type="ECO:0000259" key="9">
    <source>
        <dbReference type="Pfam" id="PF13462"/>
    </source>
</evidence>
<dbReference type="PROSITE" id="PS51257">
    <property type="entry name" value="PROKAR_LIPOPROTEIN"/>
    <property type="match status" value="1"/>
</dbReference>
<dbReference type="RefSeq" id="WP_007979926.1">
    <property type="nucleotide sequence ID" value="NZ_AEMG01000009.1"/>
</dbReference>
<dbReference type="Gene3D" id="3.40.30.10">
    <property type="entry name" value="Glutaredoxin"/>
    <property type="match status" value="1"/>
</dbReference>
<dbReference type="eggNOG" id="arCOG02868">
    <property type="taxonomic scope" value="Archaea"/>
</dbReference>
<dbReference type="EMBL" id="FRAN01000003">
    <property type="protein sequence ID" value="SHK89241.1"/>
    <property type="molecule type" value="Genomic_DNA"/>
</dbReference>
<keyword evidence="5" id="KW-0560">Oxidoreductase</keyword>
<protein>
    <submittedName>
        <fullName evidence="10">DSBA-like thioredoxin</fullName>
    </submittedName>
    <submittedName>
        <fullName evidence="11">Protein-disulfide isomerase</fullName>
    </submittedName>
</protein>
<feature type="compositionally biased region" description="Polar residues" evidence="8">
    <location>
        <begin position="36"/>
        <end position="48"/>
    </location>
</feature>
<dbReference type="PATRIC" id="fig|797209.4.peg.2286"/>
<keyword evidence="13" id="KW-1185">Reference proteome</keyword>
<evidence type="ECO:0000256" key="7">
    <source>
        <dbReference type="ARBA" id="ARBA00023284"/>
    </source>
</evidence>
<evidence type="ECO:0000313" key="10">
    <source>
        <dbReference type="EMBL" id="EFW92121.1"/>
    </source>
</evidence>